<dbReference type="EMBL" id="HBGK01012890">
    <property type="protein sequence ID" value="CAD9277793.1"/>
    <property type="molecule type" value="Transcribed_RNA"/>
</dbReference>
<dbReference type="InterPro" id="IPR011004">
    <property type="entry name" value="Trimer_LpxA-like_sf"/>
</dbReference>
<proteinExistence type="inferred from homology"/>
<evidence type="ECO:0000256" key="5">
    <source>
        <dbReference type="ARBA" id="ARBA00034865"/>
    </source>
</evidence>
<dbReference type="SUPFAM" id="SSF51161">
    <property type="entry name" value="Trimeric LpxA-like enzymes"/>
    <property type="match status" value="1"/>
</dbReference>
<organism evidence="6">
    <name type="scientific">Grammatophora oceanica</name>
    <dbReference type="NCBI Taxonomy" id="210454"/>
    <lineage>
        <taxon>Eukaryota</taxon>
        <taxon>Sar</taxon>
        <taxon>Stramenopiles</taxon>
        <taxon>Ochrophyta</taxon>
        <taxon>Bacillariophyta</taxon>
        <taxon>Fragilariophyceae</taxon>
        <taxon>Fragilariophycidae</taxon>
        <taxon>Rhabdonematales</taxon>
        <taxon>Grammatophoraceae</taxon>
        <taxon>Grammatophora</taxon>
    </lineage>
</organism>
<accession>A0A7S1UVC3</accession>
<dbReference type="InterPro" id="IPR047125">
    <property type="entry name" value="DCTN5"/>
</dbReference>
<comment type="similarity">
    <text evidence="4">Belongs to the dynactin subunits 5/6 family. Dynactin subunit 5 subfamily.</text>
</comment>
<protein>
    <recommendedName>
        <fullName evidence="5">Dynactin subunit 5</fullName>
    </recommendedName>
</protein>
<name>A0A7S1UVC3_9STRA</name>
<evidence type="ECO:0000256" key="2">
    <source>
        <dbReference type="ARBA" id="ARBA00022490"/>
    </source>
</evidence>
<dbReference type="PANTHER" id="PTHR46126:SF1">
    <property type="entry name" value="DYNACTIN SUBUNIT 5"/>
    <property type="match status" value="1"/>
</dbReference>
<comment type="subcellular location">
    <subcellularLocation>
        <location evidence="1">Cytoplasm</location>
        <location evidence="1">Cytoskeleton</location>
    </subcellularLocation>
</comment>
<dbReference type="Gene3D" id="2.160.10.10">
    <property type="entry name" value="Hexapeptide repeat proteins"/>
    <property type="match status" value="1"/>
</dbReference>
<evidence type="ECO:0000256" key="3">
    <source>
        <dbReference type="ARBA" id="ARBA00023212"/>
    </source>
</evidence>
<keyword evidence="2" id="KW-0963">Cytoplasm</keyword>
<sequence>MTDGDQQSADESSDGYIKYGANNYISRGAELADPNQIQLKGKTVVLKGVKIEGAVRMGRYCMLQEDVVLAPPEGVPLILRGHLVLEQGCEIKAAALGSHVFIGAGAKIGERCILKDNIWVAPNSVLGDDTVIPPFSRVEGAPAKVTAELAPAVATELAELAQDAYQAFVDSKPKVK</sequence>
<dbReference type="AlphaFoldDB" id="A0A7S1UVC3"/>
<dbReference type="Pfam" id="PF21711">
    <property type="entry name" value="DCTN5"/>
    <property type="match status" value="1"/>
</dbReference>
<evidence type="ECO:0000256" key="4">
    <source>
        <dbReference type="ARBA" id="ARBA00034706"/>
    </source>
</evidence>
<keyword evidence="3" id="KW-0206">Cytoskeleton</keyword>
<gene>
    <name evidence="6" type="ORF">GOCE00092_LOCUS6702</name>
</gene>
<dbReference type="GO" id="GO:0005869">
    <property type="term" value="C:dynactin complex"/>
    <property type="evidence" value="ECO:0007669"/>
    <property type="project" value="TreeGrafter"/>
</dbReference>
<reference evidence="6" key="1">
    <citation type="submission" date="2021-01" db="EMBL/GenBank/DDBJ databases">
        <authorList>
            <person name="Corre E."/>
            <person name="Pelletier E."/>
            <person name="Niang G."/>
            <person name="Scheremetjew M."/>
            <person name="Finn R."/>
            <person name="Kale V."/>
            <person name="Holt S."/>
            <person name="Cochrane G."/>
            <person name="Meng A."/>
            <person name="Brown T."/>
            <person name="Cohen L."/>
        </authorList>
    </citation>
    <scope>NUCLEOTIDE SEQUENCE</scope>
    <source>
        <strain evidence="6">CCMP 410</strain>
    </source>
</reference>
<evidence type="ECO:0000313" key="6">
    <source>
        <dbReference type="EMBL" id="CAD9277793.1"/>
    </source>
</evidence>
<dbReference type="PANTHER" id="PTHR46126">
    <property type="entry name" value="DYNACTIN SUBUNIT 5"/>
    <property type="match status" value="1"/>
</dbReference>
<evidence type="ECO:0000256" key="1">
    <source>
        <dbReference type="ARBA" id="ARBA00004245"/>
    </source>
</evidence>